<dbReference type="InterPro" id="IPR000054">
    <property type="entry name" value="Ribosomal_eL31"/>
</dbReference>
<accession>C7DIM4</accession>
<dbReference type="SMART" id="SM01380">
    <property type="entry name" value="Ribosomal_L31e"/>
    <property type="match status" value="1"/>
</dbReference>
<dbReference type="Proteomes" id="UP000332487">
    <property type="component" value="Unassembled WGS sequence"/>
</dbReference>
<evidence type="ECO:0000256" key="2">
    <source>
        <dbReference type="ARBA" id="ARBA00022980"/>
    </source>
</evidence>
<evidence type="ECO:0000256" key="5">
    <source>
        <dbReference type="ARBA" id="ARBA00035378"/>
    </source>
</evidence>
<dbReference type="AlphaFoldDB" id="C7DIM4"/>
<keyword evidence="3" id="KW-0687">Ribonucleoprotein</keyword>
<protein>
    <recommendedName>
        <fullName evidence="4">Large ribosomal subunit protein eL31</fullName>
    </recommendedName>
    <alternativeName>
        <fullName evidence="5">50S ribosomal protein L31e</fullName>
    </alternativeName>
</protein>
<dbReference type="SUPFAM" id="SSF54575">
    <property type="entry name" value="Ribosomal protein L31e"/>
    <property type="match status" value="1"/>
</dbReference>
<evidence type="ECO:0000256" key="6">
    <source>
        <dbReference type="SAM" id="MobiDB-lite"/>
    </source>
</evidence>
<reference evidence="7 8" key="1">
    <citation type="journal article" date="2009" name="Genome Biol.">
        <title>Community-wide analysis of microbial genome sequence signatures.</title>
        <authorList>
            <person name="Dick G.J."/>
            <person name="Andersson A.F."/>
            <person name="Baker B.J."/>
            <person name="Simmons S.L."/>
            <person name="Thomas B.C."/>
            <person name="Yelton A.P."/>
            <person name="Banfield J.F."/>
        </authorList>
    </citation>
    <scope>NUCLEOTIDE SEQUENCE [LARGE SCALE GENOMIC DNA]</scope>
    <source>
        <strain evidence="7">ARMAN-2</strain>
    </source>
</reference>
<keyword evidence="8" id="KW-1185">Reference proteome</keyword>
<dbReference type="GO" id="GO:0003735">
    <property type="term" value="F:structural constituent of ribosome"/>
    <property type="evidence" value="ECO:0007669"/>
    <property type="project" value="InterPro"/>
</dbReference>
<dbReference type="GO" id="GO:0006412">
    <property type="term" value="P:translation"/>
    <property type="evidence" value="ECO:0007669"/>
    <property type="project" value="InterPro"/>
</dbReference>
<evidence type="ECO:0000256" key="4">
    <source>
        <dbReference type="ARBA" id="ARBA00035230"/>
    </source>
</evidence>
<gene>
    <name evidence="7" type="ORF">UNLARM2_0912</name>
</gene>
<dbReference type="GO" id="GO:0005840">
    <property type="term" value="C:ribosome"/>
    <property type="evidence" value="ECO:0007669"/>
    <property type="project" value="UniProtKB-KW"/>
</dbReference>
<name>C7DIM4_MICA2</name>
<comment type="similarity">
    <text evidence="1">Belongs to the eukaryotic ribosomal protein eL31 family.</text>
</comment>
<feature type="compositionally biased region" description="Basic and acidic residues" evidence="6">
    <location>
        <begin position="91"/>
        <end position="130"/>
    </location>
</feature>
<evidence type="ECO:0000313" key="8">
    <source>
        <dbReference type="Proteomes" id="UP000332487"/>
    </source>
</evidence>
<evidence type="ECO:0000256" key="1">
    <source>
        <dbReference type="ARBA" id="ARBA00010808"/>
    </source>
</evidence>
<dbReference type="EMBL" id="GG697241">
    <property type="protein sequence ID" value="EET89798.1"/>
    <property type="molecule type" value="Genomic_DNA"/>
</dbReference>
<feature type="region of interest" description="Disordered" evidence="6">
    <location>
        <begin position="80"/>
        <end position="130"/>
    </location>
</feature>
<reference evidence="7 8" key="2">
    <citation type="journal article" date="2010" name="Proc. Natl. Acad. Sci. U.S.A.">
        <title>Enigmatic, ultrasmall, uncultivated Archaea.</title>
        <authorList>
            <person name="Baker B.J."/>
            <person name="Comolli L.R."/>
            <person name="Dick G.J."/>
            <person name="Hauser L.J."/>
            <person name="Hyatt D."/>
            <person name="Dill B.D."/>
            <person name="Land M.L."/>
            <person name="Verberkmoes N.C."/>
            <person name="Hettich R.L."/>
            <person name="Banfield J.F."/>
        </authorList>
    </citation>
    <scope>NUCLEOTIDE SEQUENCE [LARGE SCALE GENOMIC DNA]</scope>
    <source>
        <strain evidence="7">ARMAN-2</strain>
    </source>
</reference>
<dbReference type="GO" id="GO:1990904">
    <property type="term" value="C:ribonucleoprotein complex"/>
    <property type="evidence" value="ECO:0007669"/>
    <property type="project" value="UniProtKB-KW"/>
</dbReference>
<keyword evidence="2" id="KW-0689">Ribosomal protein</keyword>
<organism evidence="7 8">
    <name type="scientific">Candidatus Micrarchaeum acidiphilum ARMAN-2</name>
    <dbReference type="NCBI Taxonomy" id="425595"/>
    <lineage>
        <taxon>Archaea</taxon>
        <taxon>Candidatus Micrarchaeota</taxon>
        <taxon>Candidatus Micrarchaeia</taxon>
        <taxon>Candidatus Micrarchaeales</taxon>
        <taxon>Candidatus Micrarchaeaceae</taxon>
        <taxon>Candidatus Micrarchaeum</taxon>
    </lineage>
</organism>
<dbReference type="InterPro" id="IPR023621">
    <property type="entry name" value="Ribosomal_eL31_dom_sf"/>
</dbReference>
<proteinExistence type="inferred from homology"/>
<evidence type="ECO:0000256" key="3">
    <source>
        <dbReference type="ARBA" id="ARBA00023274"/>
    </source>
</evidence>
<sequence length="130" mass="14769">MPEKLLTINIRKYLVTQPRVKRHRKAAAFIREAVAHYTKTDLDKVRLDPSLNTLIFKSHYRSMLPIKVTVTMDNGIAKVKPLSDKAAAQPEKTKKEEKNDKKKAKEAPAQKPKRPDATKAKENGAENKPK</sequence>
<dbReference type="Gene3D" id="3.10.440.10">
    <property type="match status" value="1"/>
</dbReference>
<evidence type="ECO:0000313" key="7">
    <source>
        <dbReference type="EMBL" id="EET89798.1"/>
    </source>
</evidence>